<gene>
    <name evidence="2" type="ORF">A2Y85_02980</name>
</gene>
<dbReference type="EMBL" id="MEUM01000041">
    <property type="protein sequence ID" value="OGC43001.1"/>
    <property type="molecule type" value="Genomic_DNA"/>
</dbReference>
<dbReference type="Pfam" id="PF18480">
    <property type="entry name" value="DUF5615"/>
    <property type="match status" value="1"/>
</dbReference>
<dbReference type="InterPro" id="IPR041049">
    <property type="entry name" value="DUF5615"/>
</dbReference>
<accession>A0A1F4UDI6</accession>
<reference evidence="2 3" key="1">
    <citation type="journal article" date="2016" name="Nat. Commun.">
        <title>Thousands of microbial genomes shed light on interconnected biogeochemical processes in an aquifer system.</title>
        <authorList>
            <person name="Anantharaman K."/>
            <person name="Brown C.T."/>
            <person name="Hug L.A."/>
            <person name="Sharon I."/>
            <person name="Castelle C.J."/>
            <person name="Probst A.J."/>
            <person name="Thomas B.C."/>
            <person name="Singh A."/>
            <person name="Wilkins M.J."/>
            <person name="Karaoz U."/>
            <person name="Brodie E.L."/>
            <person name="Williams K.H."/>
            <person name="Hubbard S.S."/>
            <person name="Banfield J.F."/>
        </authorList>
    </citation>
    <scope>NUCLEOTIDE SEQUENCE [LARGE SCALE GENOMIC DNA]</scope>
</reference>
<feature type="domain" description="DUF5615" evidence="1">
    <location>
        <begin position="6"/>
        <end position="110"/>
    </location>
</feature>
<dbReference type="AlphaFoldDB" id="A0A1F4UDI6"/>
<comment type="caution">
    <text evidence="2">The sequence shown here is derived from an EMBL/GenBank/DDBJ whole genome shotgun (WGS) entry which is preliminary data.</text>
</comment>
<protein>
    <recommendedName>
        <fullName evidence="1">DUF5615 domain-containing protein</fullName>
    </recommendedName>
</protein>
<dbReference type="Proteomes" id="UP000177025">
    <property type="component" value="Unassembled WGS sequence"/>
</dbReference>
<sequence length="117" mass="13568">MVRITVYLDEDVAFSFYRALSNRGVDVITTQEANNKGTSDIEQLNYAIKSKRVIFSHNKRDFALLHKDILEQNGKHCGIIISDQIPAGDLLRRFMKLWFTLSAETMVNRIEFLSTWK</sequence>
<name>A0A1F4UDI6_UNCW3</name>
<proteinExistence type="predicted"/>
<evidence type="ECO:0000259" key="1">
    <source>
        <dbReference type="Pfam" id="PF18480"/>
    </source>
</evidence>
<evidence type="ECO:0000313" key="3">
    <source>
        <dbReference type="Proteomes" id="UP000177025"/>
    </source>
</evidence>
<evidence type="ECO:0000313" key="2">
    <source>
        <dbReference type="EMBL" id="OGC43001.1"/>
    </source>
</evidence>
<organism evidence="2 3">
    <name type="scientific">candidate division WOR-3 bacterium RBG_13_43_14</name>
    <dbReference type="NCBI Taxonomy" id="1802590"/>
    <lineage>
        <taxon>Bacteria</taxon>
        <taxon>Bacteria division WOR-3</taxon>
    </lineage>
</organism>